<dbReference type="InterPro" id="IPR002225">
    <property type="entry name" value="3Beta_OHSteriod_DH/Estase"/>
</dbReference>
<evidence type="ECO:0000259" key="1">
    <source>
        <dbReference type="Pfam" id="PF01073"/>
    </source>
</evidence>
<sequence>MAVDDRFTELNPRTCVFLGGRGFLGRSLVLRLLKLGKYIVRIADSIQSIQLDPSERDSFLSHAISSGRASYFHVDIRDENQFINAIEGSSVVFYLDPSDLNRNDFYSCYLIIVQGTAQFDSFENILSDFKAQAQALVLFTNDIDGLLICALRPSNIFGPGDSELVPLLVKLAKSGLGKGMVTTSLTSCFPRMLLMPMSVQKKL</sequence>
<evidence type="ECO:0000313" key="3">
    <source>
        <dbReference type="Proteomes" id="UP001163823"/>
    </source>
</evidence>
<dbReference type="InterPro" id="IPR036291">
    <property type="entry name" value="NAD(P)-bd_dom_sf"/>
</dbReference>
<dbReference type="EMBL" id="JARAOO010000001">
    <property type="protein sequence ID" value="KAJ7980676.1"/>
    <property type="molecule type" value="Genomic_DNA"/>
</dbReference>
<dbReference type="Proteomes" id="UP001163823">
    <property type="component" value="Chromosome 1"/>
</dbReference>
<evidence type="ECO:0000313" key="2">
    <source>
        <dbReference type="EMBL" id="KAJ7980676.1"/>
    </source>
</evidence>
<dbReference type="KEGG" id="qsa:O6P43_000056"/>
<dbReference type="AlphaFoldDB" id="A0AAD7VLU0"/>
<gene>
    <name evidence="2" type="ORF">O6P43_000056</name>
</gene>
<dbReference type="SUPFAM" id="SSF51735">
    <property type="entry name" value="NAD(P)-binding Rossmann-fold domains"/>
    <property type="match status" value="1"/>
</dbReference>
<name>A0AAD7VLU0_QUISA</name>
<dbReference type="GO" id="GO:0006694">
    <property type="term" value="P:steroid biosynthetic process"/>
    <property type="evidence" value="ECO:0007669"/>
    <property type="project" value="InterPro"/>
</dbReference>
<organism evidence="2 3">
    <name type="scientific">Quillaja saponaria</name>
    <name type="common">Soap bark tree</name>
    <dbReference type="NCBI Taxonomy" id="32244"/>
    <lineage>
        <taxon>Eukaryota</taxon>
        <taxon>Viridiplantae</taxon>
        <taxon>Streptophyta</taxon>
        <taxon>Embryophyta</taxon>
        <taxon>Tracheophyta</taxon>
        <taxon>Spermatophyta</taxon>
        <taxon>Magnoliopsida</taxon>
        <taxon>eudicotyledons</taxon>
        <taxon>Gunneridae</taxon>
        <taxon>Pentapetalae</taxon>
        <taxon>rosids</taxon>
        <taxon>fabids</taxon>
        <taxon>Fabales</taxon>
        <taxon>Quillajaceae</taxon>
        <taxon>Quillaja</taxon>
    </lineage>
</organism>
<proteinExistence type="predicted"/>
<reference evidence="2 3" key="1">
    <citation type="journal article" date="2023" name="Science">
        <title>Elucidation of the pathway for biosynthesis of saponin adjuvants from the soapbark tree.</title>
        <authorList>
            <person name="Reed J."/>
            <person name="Orme A."/>
            <person name="El-Demerdash A."/>
            <person name="Owen C."/>
            <person name="Martin L.B.B."/>
            <person name="Misra R.C."/>
            <person name="Kikuchi S."/>
            <person name="Rejzek M."/>
            <person name="Martin A.C."/>
            <person name="Harkess A."/>
            <person name="Leebens-Mack J."/>
            <person name="Louveau T."/>
            <person name="Stephenson M.J."/>
            <person name="Osbourn A."/>
        </authorList>
    </citation>
    <scope>NUCLEOTIDE SEQUENCE [LARGE SCALE GENOMIC DNA]</scope>
    <source>
        <strain evidence="2">S10</strain>
    </source>
</reference>
<feature type="domain" description="3-beta hydroxysteroid dehydrogenase/isomerase" evidence="1">
    <location>
        <begin position="120"/>
        <end position="178"/>
    </location>
</feature>
<dbReference type="Pfam" id="PF01073">
    <property type="entry name" value="3Beta_HSD"/>
    <property type="match status" value="2"/>
</dbReference>
<comment type="caution">
    <text evidence="2">The sequence shown here is derived from an EMBL/GenBank/DDBJ whole genome shotgun (WGS) entry which is preliminary data.</text>
</comment>
<dbReference type="Gene3D" id="3.40.50.720">
    <property type="entry name" value="NAD(P)-binding Rossmann-like Domain"/>
    <property type="match status" value="1"/>
</dbReference>
<dbReference type="GO" id="GO:0016616">
    <property type="term" value="F:oxidoreductase activity, acting on the CH-OH group of donors, NAD or NADP as acceptor"/>
    <property type="evidence" value="ECO:0007669"/>
    <property type="project" value="InterPro"/>
</dbReference>
<feature type="domain" description="3-beta hydroxysteroid dehydrogenase/isomerase" evidence="1">
    <location>
        <begin position="17"/>
        <end position="117"/>
    </location>
</feature>
<keyword evidence="3" id="KW-1185">Reference proteome</keyword>
<accession>A0AAD7VLU0</accession>
<protein>
    <submittedName>
        <fullName evidence="2">Reticulon-like protein</fullName>
    </submittedName>
</protein>